<dbReference type="GO" id="GO:0009432">
    <property type="term" value="P:SOS response"/>
    <property type="evidence" value="ECO:0007669"/>
    <property type="project" value="UniProtKB-UniRule"/>
</dbReference>
<reference evidence="2 3" key="1">
    <citation type="submission" date="2018-02" db="EMBL/GenBank/DDBJ databases">
        <title>Insights into the biology of acidophilic members of the Acidiferrobacteraceae family derived from comparative genomic analyses.</title>
        <authorList>
            <person name="Issotta F."/>
            <person name="Thyssen C."/>
            <person name="Mena C."/>
            <person name="Moya A."/>
            <person name="Bellenberg S."/>
            <person name="Sproer C."/>
            <person name="Covarrubias P.C."/>
            <person name="Sand W."/>
            <person name="Quatrini R."/>
            <person name="Vera M."/>
        </authorList>
    </citation>
    <scope>NUCLEOTIDE SEQUENCE [LARGE SCALE GENOMIC DNA]</scope>
    <source>
        <strain evidence="3">m-1</strain>
    </source>
</reference>
<dbReference type="SUPFAM" id="SSF46600">
    <property type="entry name" value="C-terminal UvrC-binding domain of UvrB"/>
    <property type="match status" value="1"/>
</dbReference>
<dbReference type="Gene3D" id="3.30.420.340">
    <property type="entry name" value="UvrC, RNAse H endonuclease domain"/>
    <property type="match status" value="1"/>
</dbReference>
<name>A0A1C2G2M7_9GAMM</name>
<dbReference type="GO" id="GO:0005737">
    <property type="term" value="C:cytoplasm"/>
    <property type="evidence" value="ECO:0007669"/>
    <property type="project" value="UniProtKB-SubCell"/>
</dbReference>
<sequence>MSDLRELVRGLGDCPGVYRMLDEGGVVLYVGKAVSLRKRVSSYLRPAKSPRIASLMAAVHHIEVTVTHTETEALLLENNLIKTLRPRYNVLLRDDKSYPMIFLGGASDFPRLGFHRGARREPGRYFGPYPSATAVRETLNLLQRVFPVRQCEDSVFRNRTRPCLQYQIHRCSGPCVGFVDKESYAQDVLHTLWFLEGRNKTLLGDLKRQMTEAAARLDFEQAARLRDRVALLAAAQERQYVDNDKGDADVLAVAEDRGVLVVAILAIRGGRQLGCKTLFPRVPEAMSAGEALAAFLPQYYLGQSPPTHIYIGTPVPGREWIAQALCADSGHAVTIAVPARGIPRRWVALAKTNAADALRRRQAERAGHSARWAAMIAALGLAAATRVECFDISHTQGELPVASCVVFGPDGPIKSDYRRFHIEGVGAGDDYAAIGQAVARRYAKAPLPDLVLIDGGAGQVARAEEALRALGRQARVLGIAKGPERRFGDEEFHEPGRAEPFTLDHAPAALVFLASVRDEAHRFAITGHRARRAKARLVSELDTIPGVGPKRRQTLIKALGGARFVAQAELADLERLPGISKGLARRIYDIFHAKGEPCP</sequence>
<dbReference type="InterPro" id="IPR035901">
    <property type="entry name" value="GIY-YIG_endonuc_sf"/>
</dbReference>
<dbReference type="Pfam" id="PF02151">
    <property type="entry name" value="UVR"/>
    <property type="match status" value="1"/>
</dbReference>
<organism evidence="2 3">
    <name type="scientific">Acidiferrobacter thiooxydans</name>
    <dbReference type="NCBI Taxonomy" id="163359"/>
    <lineage>
        <taxon>Bacteria</taxon>
        <taxon>Pseudomonadati</taxon>
        <taxon>Pseudomonadota</taxon>
        <taxon>Gammaproteobacteria</taxon>
        <taxon>Acidiferrobacterales</taxon>
        <taxon>Acidiferrobacteraceae</taxon>
        <taxon>Acidiferrobacter</taxon>
    </lineage>
</organism>
<protein>
    <recommendedName>
        <fullName evidence="1">UvrABC system protein C</fullName>
        <shortName evidence="1">Protein UvrC</shortName>
    </recommendedName>
    <alternativeName>
        <fullName evidence="1">Excinuclease ABC subunit C</fullName>
    </alternativeName>
</protein>
<keyword evidence="1" id="KW-0963">Cytoplasm</keyword>
<dbReference type="STRING" id="163359.A9R16_10070"/>
<keyword evidence="1" id="KW-0228">DNA excision</keyword>
<dbReference type="Pfam" id="PF08459">
    <property type="entry name" value="UvrC_RNaseH_dom"/>
    <property type="match status" value="1"/>
</dbReference>
<dbReference type="InterPro" id="IPR038476">
    <property type="entry name" value="UvrC_RNase_H_dom_sf"/>
</dbReference>
<dbReference type="Gene3D" id="3.40.1440.10">
    <property type="entry name" value="GIY-YIG endonuclease"/>
    <property type="match status" value="1"/>
</dbReference>
<dbReference type="Proteomes" id="UP000253250">
    <property type="component" value="Unassembled WGS sequence"/>
</dbReference>
<dbReference type="InterPro" id="IPR003583">
    <property type="entry name" value="Hlx-hairpin-Hlx_DNA-bd_motif"/>
</dbReference>
<keyword evidence="1" id="KW-0234">DNA repair</keyword>
<dbReference type="GO" id="GO:0009381">
    <property type="term" value="F:excinuclease ABC activity"/>
    <property type="evidence" value="ECO:0007669"/>
    <property type="project" value="UniProtKB-UniRule"/>
</dbReference>
<dbReference type="SMART" id="SM00465">
    <property type="entry name" value="GIYc"/>
    <property type="match status" value="1"/>
</dbReference>
<evidence type="ECO:0000256" key="1">
    <source>
        <dbReference type="HAMAP-Rule" id="MF_00203"/>
    </source>
</evidence>
<dbReference type="Gene3D" id="4.10.860.10">
    <property type="entry name" value="UVR domain"/>
    <property type="match status" value="1"/>
</dbReference>
<comment type="function">
    <text evidence="1">The UvrABC repair system catalyzes the recognition and processing of DNA lesions. UvrC both incises the 5' and 3' sides of the lesion. The N-terminal half is responsible for the 3' incision and the C-terminal half is responsible for the 5' incision.</text>
</comment>
<dbReference type="CDD" id="cd10434">
    <property type="entry name" value="GIY-YIG_UvrC_Cho"/>
    <property type="match status" value="1"/>
</dbReference>
<dbReference type="Gene3D" id="1.10.150.20">
    <property type="entry name" value="5' to 3' exonuclease, C-terminal subdomain"/>
    <property type="match status" value="1"/>
</dbReference>
<dbReference type="GO" id="GO:0003677">
    <property type="term" value="F:DNA binding"/>
    <property type="evidence" value="ECO:0007669"/>
    <property type="project" value="UniProtKB-UniRule"/>
</dbReference>
<dbReference type="RefSeq" id="WP_065969621.1">
    <property type="nucleotide sequence ID" value="NZ_CP080624.1"/>
</dbReference>
<dbReference type="PROSITE" id="PS50151">
    <property type="entry name" value="UVR"/>
    <property type="match status" value="1"/>
</dbReference>
<comment type="subcellular location">
    <subcellularLocation>
        <location evidence="1">Cytoplasm</location>
    </subcellularLocation>
</comment>
<gene>
    <name evidence="1 2" type="primary">uvrC</name>
    <name evidence="2" type="ORF">C4900_10265</name>
</gene>
<keyword evidence="1" id="KW-0227">DNA damage</keyword>
<dbReference type="InterPro" id="IPR050066">
    <property type="entry name" value="UvrABC_protein_C"/>
</dbReference>
<dbReference type="SUPFAM" id="SSF47781">
    <property type="entry name" value="RuvA domain 2-like"/>
    <property type="match status" value="1"/>
</dbReference>
<dbReference type="InterPro" id="IPR036876">
    <property type="entry name" value="UVR_dom_sf"/>
</dbReference>
<dbReference type="FunFam" id="3.40.1440.10:FF:000001">
    <property type="entry name" value="UvrABC system protein C"/>
    <property type="match status" value="1"/>
</dbReference>
<dbReference type="GO" id="GO:0009380">
    <property type="term" value="C:excinuclease repair complex"/>
    <property type="evidence" value="ECO:0007669"/>
    <property type="project" value="InterPro"/>
</dbReference>
<dbReference type="SMART" id="SM00278">
    <property type="entry name" value="HhH1"/>
    <property type="match status" value="2"/>
</dbReference>
<keyword evidence="3" id="KW-1185">Reference proteome</keyword>
<dbReference type="Pfam" id="PF22920">
    <property type="entry name" value="UvrC_RNaseH"/>
    <property type="match status" value="1"/>
</dbReference>
<dbReference type="AlphaFoldDB" id="A0A1C2G2M7"/>
<dbReference type="PANTHER" id="PTHR30562">
    <property type="entry name" value="UVRC/OXIDOREDUCTASE"/>
    <property type="match status" value="1"/>
</dbReference>
<evidence type="ECO:0000313" key="3">
    <source>
        <dbReference type="Proteomes" id="UP000253250"/>
    </source>
</evidence>
<dbReference type="HAMAP" id="MF_00203">
    <property type="entry name" value="UvrC"/>
    <property type="match status" value="1"/>
</dbReference>
<dbReference type="OrthoDB" id="9804933at2"/>
<keyword evidence="1" id="KW-0742">SOS response</keyword>
<dbReference type="EMBL" id="PSYR01000002">
    <property type="protein sequence ID" value="RCN56227.1"/>
    <property type="molecule type" value="Genomic_DNA"/>
</dbReference>
<keyword evidence="1" id="KW-0267">Excision nuclease</keyword>
<dbReference type="InterPro" id="IPR047296">
    <property type="entry name" value="GIY-YIG_UvrC_Cho"/>
</dbReference>
<comment type="similarity">
    <text evidence="1">Belongs to the UvrC family.</text>
</comment>
<evidence type="ECO:0000313" key="2">
    <source>
        <dbReference type="EMBL" id="RCN56227.1"/>
    </source>
</evidence>
<accession>A0A1C2G2M7</accession>
<dbReference type="InterPro" id="IPR004791">
    <property type="entry name" value="UvrC"/>
</dbReference>
<dbReference type="InterPro" id="IPR001162">
    <property type="entry name" value="UvrC_RNase_H_dom"/>
</dbReference>
<dbReference type="InterPro" id="IPR010994">
    <property type="entry name" value="RuvA_2-like"/>
</dbReference>
<dbReference type="SUPFAM" id="SSF82771">
    <property type="entry name" value="GIY-YIG endonuclease"/>
    <property type="match status" value="1"/>
</dbReference>
<dbReference type="PROSITE" id="PS50164">
    <property type="entry name" value="GIY_YIG"/>
    <property type="match status" value="1"/>
</dbReference>
<comment type="caution">
    <text evidence="2">The sequence shown here is derived from an EMBL/GenBank/DDBJ whole genome shotgun (WGS) entry which is preliminary data.</text>
</comment>
<dbReference type="GO" id="GO:0006289">
    <property type="term" value="P:nucleotide-excision repair"/>
    <property type="evidence" value="ECO:0007669"/>
    <property type="project" value="UniProtKB-UniRule"/>
</dbReference>
<dbReference type="PANTHER" id="PTHR30562:SF1">
    <property type="entry name" value="UVRABC SYSTEM PROTEIN C"/>
    <property type="match status" value="1"/>
</dbReference>
<dbReference type="InterPro" id="IPR000305">
    <property type="entry name" value="GIY-YIG_endonuc"/>
</dbReference>
<proteinExistence type="inferred from homology"/>
<dbReference type="Pfam" id="PF14520">
    <property type="entry name" value="HHH_5"/>
    <property type="match status" value="1"/>
</dbReference>
<comment type="subunit">
    <text evidence="1">Interacts with UvrB in an incision complex.</text>
</comment>
<dbReference type="InterPro" id="IPR001943">
    <property type="entry name" value="UVR_dom"/>
</dbReference>
<dbReference type="NCBIfam" id="TIGR00194">
    <property type="entry name" value="uvrC"/>
    <property type="match status" value="1"/>
</dbReference>
<dbReference type="PROSITE" id="PS50165">
    <property type="entry name" value="UVRC"/>
    <property type="match status" value="1"/>
</dbReference>
<dbReference type="Pfam" id="PF01541">
    <property type="entry name" value="GIY-YIG"/>
    <property type="match status" value="1"/>
</dbReference>